<feature type="compositionally biased region" description="Polar residues" evidence="1">
    <location>
        <begin position="32"/>
        <end position="46"/>
    </location>
</feature>
<comment type="caution">
    <text evidence="2">The sequence shown here is derived from an EMBL/GenBank/DDBJ whole genome shotgun (WGS) entry which is preliminary data.</text>
</comment>
<proteinExistence type="predicted"/>
<accession>A0A0W0YWZ3</accession>
<name>A0A0W0YWZ3_LEGSP</name>
<dbReference type="STRING" id="452.Lspi_2819"/>
<evidence type="ECO:0000313" key="2">
    <source>
        <dbReference type="EMBL" id="KTD61199.1"/>
    </source>
</evidence>
<organism evidence="2 3">
    <name type="scientific">Legionella spiritensis</name>
    <dbReference type="NCBI Taxonomy" id="452"/>
    <lineage>
        <taxon>Bacteria</taxon>
        <taxon>Pseudomonadati</taxon>
        <taxon>Pseudomonadota</taxon>
        <taxon>Gammaproteobacteria</taxon>
        <taxon>Legionellales</taxon>
        <taxon>Legionellaceae</taxon>
        <taxon>Legionella</taxon>
    </lineage>
</organism>
<evidence type="ECO:0000256" key="1">
    <source>
        <dbReference type="SAM" id="MobiDB-lite"/>
    </source>
</evidence>
<evidence type="ECO:0000313" key="3">
    <source>
        <dbReference type="Proteomes" id="UP000054877"/>
    </source>
</evidence>
<reference evidence="2 3" key="1">
    <citation type="submission" date="2015-11" db="EMBL/GenBank/DDBJ databases">
        <title>Genomic analysis of 38 Legionella species identifies large and diverse effector repertoires.</title>
        <authorList>
            <person name="Burstein D."/>
            <person name="Amaro F."/>
            <person name="Zusman T."/>
            <person name="Lifshitz Z."/>
            <person name="Cohen O."/>
            <person name="Gilbert J.A."/>
            <person name="Pupko T."/>
            <person name="Shuman H.A."/>
            <person name="Segal G."/>
        </authorList>
    </citation>
    <scope>NUCLEOTIDE SEQUENCE [LARGE SCALE GENOMIC DNA]</scope>
    <source>
        <strain evidence="2 3">Mt.St.Helens-9</strain>
    </source>
</reference>
<feature type="region of interest" description="Disordered" evidence="1">
    <location>
        <begin position="32"/>
        <end position="55"/>
    </location>
</feature>
<sequence length="188" mass="21395">MELACIEPLHKVTNRTGKHVVFKSRLINADYSAQNKPDTNPTQQPDTKPVSEKSYKSARYRGFSKNADTGKTLKPDTPHNSYNLCVYVGNKFEKFWEVIHRRLLTDALLVFEKRNPLAHDLSVRTSFCWYDLGEEDKLASGRNVWTGFRALSTGWMGEKYGKLKHFLLLPHNPLVLGSSPSGPTNKIM</sequence>
<dbReference type="AlphaFoldDB" id="A0A0W0YWZ3"/>
<dbReference type="EMBL" id="LNYX01000034">
    <property type="protein sequence ID" value="KTD61199.1"/>
    <property type="molecule type" value="Genomic_DNA"/>
</dbReference>
<protein>
    <submittedName>
        <fullName evidence="2">Protein LvrA</fullName>
    </submittedName>
</protein>
<gene>
    <name evidence="2" type="primary">lvrA_2</name>
    <name evidence="2" type="ORF">Lspi_2819</name>
</gene>
<dbReference type="PATRIC" id="fig|452.5.peg.3123"/>
<dbReference type="Proteomes" id="UP000054877">
    <property type="component" value="Unassembled WGS sequence"/>
</dbReference>
<keyword evidence="3" id="KW-1185">Reference proteome</keyword>